<feature type="chain" id="PRO_5023886386" description="non-specific serine/threonine protein kinase" evidence="17">
    <location>
        <begin position="29"/>
        <end position="631"/>
    </location>
</feature>
<evidence type="ECO:0000256" key="3">
    <source>
        <dbReference type="ARBA" id="ARBA00022527"/>
    </source>
</evidence>
<dbReference type="PROSITE" id="PS00108">
    <property type="entry name" value="PROTEIN_KINASE_ST"/>
    <property type="match status" value="1"/>
</dbReference>
<evidence type="ECO:0000256" key="16">
    <source>
        <dbReference type="SAM" id="Phobius"/>
    </source>
</evidence>
<comment type="catalytic activity">
    <reaction evidence="14">
        <text>L-seryl-[protein] + ATP = O-phospho-L-seryl-[protein] + ADP + H(+)</text>
        <dbReference type="Rhea" id="RHEA:17989"/>
        <dbReference type="Rhea" id="RHEA-COMP:9863"/>
        <dbReference type="Rhea" id="RHEA-COMP:11604"/>
        <dbReference type="ChEBI" id="CHEBI:15378"/>
        <dbReference type="ChEBI" id="CHEBI:29999"/>
        <dbReference type="ChEBI" id="CHEBI:30616"/>
        <dbReference type="ChEBI" id="CHEBI:83421"/>
        <dbReference type="ChEBI" id="CHEBI:456216"/>
        <dbReference type="EC" id="2.7.11.1"/>
    </reaction>
</comment>
<evidence type="ECO:0000256" key="8">
    <source>
        <dbReference type="ARBA" id="ARBA00022777"/>
    </source>
</evidence>
<evidence type="ECO:0000256" key="15">
    <source>
        <dbReference type="PROSITE-ProRule" id="PRU10141"/>
    </source>
</evidence>
<dbReference type="Pfam" id="PF13947">
    <property type="entry name" value="GUB_WAK_bind"/>
    <property type="match status" value="1"/>
</dbReference>
<dbReference type="InterPro" id="IPR008271">
    <property type="entry name" value="Ser/Thr_kinase_AS"/>
</dbReference>
<comment type="subcellular location">
    <subcellularLocation>
        <location evidence="1">Membrane</location>
        <topology evidence="1">Single-pass type I membrane protein</topology>
    </subcellularLocation>
</comment>
<reference evidence="19 20" key="1">
    <citation type="submission" date="2019-09" db="EMBL/GenBank/DDBJ databases">
        <title>A chromosome-level genome assembly of the Chinese tupelo Nyssa sinensis.</title>
        <authorList>
            <person name="Yang X."/>
            <person name="Kang M."/>
            <person name="Yang Y."/>
            <person name="Xiong H."/>
            <person name="Wang M."/>
            <person name="Zhang Z."/>
            <person name="Wang Z."/>
            <person name="Wu H."/>
            <person name="Ma T."/>
            <person name="Liu J."/>
            <person name="Xi Z."/>
        </authorList>
    </citation>
    <scope>NUCLEOTIDE SEQUENCE [LARGE SCALE GENOMIC DNA]</scope>
    <source>
        <strain evidence="19">J267</strain>
        <tissue evidence="19">Leaf</tissue>
    </source>
</reference>
<feature type="binding site" evidence="15">
    <location>
        <position position="358"/>
    </location>
    <ligand>
        <name>ATP</name>
        <dbReference type="ChEBI" id="CHEBI:30616"/>
    </ligand>
</feature>
<keyword evidence="5 16" id="KW-0812">Transmembrane</keyword>
<evidence type="ECO:0000313" key="19">
    <source>
        <dbReference type="EMBL" id="KAA8547784.1"/>
    </source>
</evidence>
<evidence type="ECO:0000256" key="10">
    <source>
        <dbReference type="ARBA" id="ARBA00022989"/>
    </source>
</evidence>
<dbReference type="SUPFAM" id="SSF56112">
    <property type="entry name" value="Protein kinase-like (PK-like)"/>
    <property type="match status" value="1"/>
</dbReference>
<keyword evidence="20" id="KW-1185">Reference proteome</keyword>
<dbReference type="InterPro" id="IPR011009">
    <property type="entry name" value="Kinase-like_dom_sf"/>
</dbReference>
<dbReference type="PROSITE" id="PS50011">
    <property type="entry name" value="PROTEIN_KINASE_DOM"/>
    <property type="match status" value="1"/>
</dbReference>
<dbReference type="Gene3D" id="3.30.200.20">
    <property type="entry name" value="Phosphorylase Kinase, domain 1"/>
    <property type="match status" value="1"/>
</dbReference>
<keyword evidence="8" id="KW-0418">Kinase</keyword>
<evidence type="ECO:0000313" key="20">
    <source>
        <dbReference type="Proteomes" id="UP000325577"/>
    </source>
</evidence>
<keyword evidence="6 17" id="KW-0732">Signal</keyword>
<dbReference type="OrthoDB" id="4062651at2759"/>
<dbReference type="InterPro" id="IPR045874">
    <property type="entry name" value="LRK10/LRL21-25-like"/>
</dbReference>
<keyword evidence="11 16" id="KW-0472">Membrane</keyword>
<comment type="catalytic activity">
    <reaction evidence="13">
        <text>L-threonyl-[protein] + ATP = O-phospho-L-threonyl-[protein] + ADP + H(+)</text>
        <dbReference type="Rhea" id="RHEA:46608"/>
        <dbReference type="Rhea" id="RHEA-COMP:11060"/>
        <dbReference type="Rhea" id="RHEA-COMP:11605"/>
        <dbReference type="ChEBI" id="CHEBI:15378"/>
        <dbReference type="ChEBI" id="CHEBI:30013"/>
        <dbReference type="ChEBI" id="CHEBI:30616"/>
        <dbReference type="ChEBI" id="CHEBI:61977"/>
        <dbReference type="ChEBI" id="CHEBI:456216"/>
        <dbReference type="EC" id="2.7.11.1"/>
    </reaction>
</comment>
<dbReference type="FunFam" id="3.30.200.20:FF:000178">
    <property type="entry name" value="serine/threonine-protein kinase PBS1-like"/>
    <property type="match status" value="1"/>
</dbReference>
<dbReference type="GO" id="GO:0016020">
    <property type="term" value="C:membrane"/>
    <property type="evidence" value="ECO:0007669"/>
    <property type="project" value="UniProtKB-SubCell"/>
</dbReference>
<dbReference type="Pfam" id="PF14380">
    <property type="entry name" value="WAK_assoc"/>
    <property type="match status" value="1"/>
</dbReference>
<keyword evidence="3" id="KW-0723">Serine/threonine-protein kinase</keyword>
<name>A0A5J5BYQ6_9ASTE</name>
<dbReference type="CDD" id="cd14066">
    <property type="entry name" value="STKc_IRAK"/>
    <property type="match status" value="1"/>
</dbReference>
<dbReference type="Gene3D" id="1.10.510.10">
    <property type="entry name" value="Transferase(Phosphotransferase) domain 1"/>
    <property type="match status" value="1"/>
</dbReference>
<gene>
    <name evidence="19" type="ORF">F0562_004213</name>
</gene>
<dbReference type="PROSITE" id="PS00107">
    <property type="entry name" value="PROTEIN_KINASE_ATP"/>
    <property type="match status" value="1"/>
</dbReference>
<protein>
    <recommendedName>
        <fullName evidence="2">non-specific serine/threonine protein kinase</fullName>
        <ecNumber evidence="2">2.7.11.1</ecNumber>
    </recommendedName>
</protein>
<evidence type="ECO:0000256" key="13">
    <source>
        <dbReference type="ARBA" id="ARBA00047899"/>
    </source>
</evidence>
<evidence type="ECO:0000256" key="12">
    <source>
        <dbReference type="ARBA" id="ARBA00023180"/>
    </source>
</evidence>
<feature type="signal peptide" evidence="17">
    <location>
        <begin position="1"/>
        <end position="28"/>
    </location>
</feature>
<keyword evidence="10 16" id="KW-1133">Transmembrane helix</keyword>
<evidence type="ECO:0000256" key="7">
    <source>
        <dbReference type="ARBA" id="ARBA00022741"/>
    </source>
</evidence>
<keyword evidence="7 15" id="KW-0547">Nucleotide-binding</keyword>
<dbReference type="EC" id="2.7.11.1" evidence="2"/>
<evidence type="ECO:0000256" key="4">
    <source>
        <dbReference type="ARBA" id="ARBA00022679"/>
    </source>
</evidence>
<evidence type="ECO:0000256" key="14">
    <source>
        <dbReference type="ARBA" id="ARBA00048679"/>
    </source>
</evidence>
<dbReference type="InterPro" id="IPR032872">
    <property type="entry name" value="WAK_assoc_C"/>
</dbReference>
<keyword evidence="4" id="KW-0808">Transferase</keyword>
<dbReference type="InterPro" id="IPR025287">
    <property type="entry name" value="WAK_GUB"/>
</dbReference>
<evidence type="ECO:0000256" key="9">
    <source>
        <dbReference type="ARBA" id="ARBA00022840"/>
    </source>
</evidence>
<evidence type="ECO:0000256" key="1">
    <source>
        <dbReference type="ARBA" id="ARBA00004479"/>
    </source>
</evidence>
<dbReference type="AlphaFoldDB" id="A0A5J5BYQ6"/>
<dbReference type="Pfam" id="PF07714">
    <property type="entry name" value="PK_Tyr_Ser-Thr"/>
    <property type="match status" value="1"/>
</dbReference>
<dbReference type="InterPro" id="IPR001245">
    <property type="entry name" value="Ser-Thr/Tyr_kinase_cat_dom"/>
</dbReference>
<dbReference type="FunFam" id="1.10.510.10:FF:000590">
    <property type="entry name" value="PR5-like receptor kinase"/>
    <property type="match status" value="1"/>
</dbReference>
<evidence type="ECO:0000256" key="6">
    <source>
        <dbReference type="ARBA" id="ARBA00022729"/>
    </source>
</evidence>
<dbReference type="GO" id="GO:0004674">
    <property type="term" value="F:protein serine/threonine kinase activity"/>
    <property type="evidence" value="ECO:0007669"/>
    <property type="project" value="UniProtKB-KW"/>
</dbReference>
<evidence type="ECO:0000256" key="11">
    <source>
        <dbReference type="ARBA" id="ARBA00023136"/>
    </source>
</evidence>
<proteinExistence type="predicted"/>
<feature type="domain" description="Protein kinase" evidence="18">
    <location>
        <begin position="330"/>
        <end position="614"/>
    </location>
</feature>
<organism evidence="19 20">
    <name type="scientific">Nyssa sinensis</name>
    <dbReference type="NCBI Taxonomy" id="561372"/>
    <lineage>
        <taxon>Eukaryota</taxon>
        <taxon>Viridiplantae</taxon>
        <taxon>Streptophyta</taxon>
        <taxon>Embryophyta</taxon>
        <taxon>Tracheophyta</taxon>
        <taxon>Spermatophyta</taxon>
        <taxon>Magnoliopsida</taxon>
        <taxon>eudicotyledons</taxon>
        <taxon>Gunneridae</taxon>
        <taxon>Pentapetalae</taxon>
        <taxon>asterids</taxon>
        <taxon>Cornales</taxon>
        <taxon>Nyssaceae</taxon>
        <taxon>Nyssa</taxon>
    </lineage>
</organism>
<dbReference type="SMART" id="SM00220">
    <property type="entry name" value="S_TKc"/>
    <property type="match status" value="1"/>
</dbReference>
<dbReference type="InterPro" id="IPR017441">
    <property type="entry name" value="Protein_kinase_ATP_BS"/>
</dbReference>
<sequence length="631" mass="70265">MPLSHSSTLSFPPIVAALLFILSTTSSSQDVSYSNCNRTFSCGSFHNITYPFTGGDRPDYCGAPDFRLNCRDNYTELTANSITYRVLQINQSEKTLTLARLDLWNNSCPQTFVNSTLNSTIFNTDVGNGDLTMMYGCSSTMNYTPQNLFSCNVNGVNSSDSFYLTGPVPRDPIISFLECNVSIVTPVIGDAGVRLTSNRSTLEEVLMQGFNVNYSDPYDNQCSQCIENGGQCGFESSSGQAVCICGDRPCPAAGSTSHRMKFTIIGISIAVAVSILIFTLIICYHRREVKELVSWKKKTTNDQNVEAFIGSHGFLAPKQYKYSDVKRITNSFIDKIGQGGYGSVYKGKLSDGLLVAVKLLSETKGNGDEFINEVATISRTSHINVVTLLGFCYERNKRALIYEFMSNGSLDKFIYNASVHLEWKTLYQIAIGIARGLEYLHRGCNTRIVHFDIKPHNILLDEHFCPKISDFGLAKLCKRNESIVSMLGARGTVGYIAPEVFCRNFGRVSHKSDVYSYGMMVLEMVGVRKKNEVEVVRSSEVYFPDWIFEHLEHGADARLDGVITEEEEETARKMIVVSLWCIQTNPLERPSMNKVVEMLEGSLQSLQIPPKPFLFSPKRLAQDSSASLSYN</sequence>
<dbReference type="PANTHER" id="PTHR27009">
    <property type="entry name" value="RUST RESISTANCE KINASE LR10-RELATED"/>
    <property type="match status" value="1"/>
</dbReference>
<evidence type="ECO:0000256" key="17">
    <source>
        <dbReference type="SAM" id="SignalP"/>
    </source>
</evidence>
<dbReference type="GO" id="GO:0030247">
    <property type="term" value="F:polysaccharide binding"/>
    <property type="evidence" value="ECO:0007669"/>
    <property type="project" value="InterPro"/>
</dbReference>
<dbReference type="EMBL" id="CM018032">
    <property type="protein sequence ID" value="KAA8547784.1"/>
    <property type="molecule type" value="Genomic_DNA"/>
</dbReference>
<feature type="transmembrane region" description="Helical" evidence="16">
    <location>
        <begin position="262"/>
        <end position="284"/>
    </location>
</feature>
<keyword evidence="9 15" id="KW-0067">ATP-binding</keyword>
<evidence type="ECO:0000259" key="18">
    <source>
        <dbReference type="PROSITE" id="PS50011"/>
    </source>
</evidence>
<accession>A0A5J5BYQ6</accession>
<dbReference type="InterPro" id="IPR000719">
    <property type="entry name" value="Prot_kinase_dom"/>
</dbReference>
<evidence type="ECO:0000256" key="5">
    <source>
        <dbReference type="ARBA" id="ARBA00022692"/>
    </source>
</evidence>
<evidence type="ECO:0000256" key="2">
    <source>
        <dbReference type="ARBA" id="ARBA00012513"/>
    </source>
</evidence>
<dbReference type="Proteomes" id="UP000325577">
    <property type="component" value="Linkage Group LG1"/>
</dbReference>
<dbReference type="GO" id="GO:0005524">
    <property type="term" value="F:ATP binding"/>
    <property type="evidence" value="ECO:0007669"/>
    <property type="project" value="UniProtKB-UniRule"/>
</dbReference>
<keyword evidence="12" id="KW-0325">Glycoprotein</keyword>